<keyword evidence="1" id="KW-0812">Transmembrane</keyword>
<keyword evidence="1" id="KW-0472">Membrane</keyword>
<dbReference type="OrthoDB" id="329626at2759"/>
<keyword evidence="3" id="KW-1185">Reference proteome</keyword>
<dbReference type="VEuPathDB" id="ToxoDB:CSUI_009954"/>
<dbReference type="EMBL" id="MIGC01006396">
    <property type="protein sequence ID" value="PHJ16235.1"/>
    <property type="molecule type" value="Genomic_DNA"/>
</dbReference>
<keyword evidence="1" id="KW-1133">Transmembrane helix</keyword>
<comment type="caution">
    <text evidence="2">The sequence shown here is derived from an EMBL/GenBank/DDBJ whole genome shotgun (WGS) entry which is preliminary data.</text>
</comment>
<dbReference type="GeneID" id="94433273"/>
<protein>
    <submittedName>
        <fullName evidence="2">Dense granule protein gra12</fullName>
    </submittedName>
</protein>
<name>A0A2C6KIB0_9APIC</name>
<sequence length="401" mass="44362">MAPQVAVGLRPYGVSSLAIAVTVLAAFFAVEHASCQVGNRTNGFKTNIVMGVPEWNRVGGACLVGKANNLVVEPGFNIEPGTIQQLTVRGPDAQLCLWLSQRIEEHNKLKVAWEKKRKEARSKLRWWQLFRRFSLWNAFFPPPKLEATVKYVDLGLAGGPANSLPWISAVFSYIPPSPHLYYDFGVFKHLVGSFSPVPGVQQKEVLLLLNPHESFNKVVSDSSPFPQQGELIDAAELFSLFSGAYHGATQADWRPSSQHYFDGGATLDLYAKDFWVSDGDCLLMSRFVVRFGMYGQGTPCDRLRTQGKFLPLAHLTNKAPLMTITFAAANFFDGELPVFTARVNSSLSRDIRGTYISWPSTMVLGVLTDPMLAGRFARAAAILTSQRWTEALTAHFSRSVV</sequence>
<dbReference type="Proteomes" id="UP000221165">
    <property type="component" value="Unassembled WGS sequence"/>
</dbReference>
<gene>
    <name evidence="2" type="ORF">CSUI_009954</name>
</gene>
<evidence type="ECO:0000313" key="2">
    <source>
        <dbReference type="EMBL" id="PHJ16235.1"/>
    </source>
</evidence>
<feature type="transmembrane region" description="Helical" evidence="1">
    <location>
        <begin position="12"/>
        <end position="30"/>
    </location>
</feature>
<dbReference type="AlphaFoldDB" id="A0A2C6KIB0"/>
<organism evidence="2 3">
    <name type="scientific">Cystoisospora suis</name>
    <dbReference type="NCBI Taxonomy" id="483139"/>
    <lineage>
        <taxon>Eukaryota</taxon>
        <taxon>Sar</taxon>
        <taxon>Alveolata</taxon>
        <taxon>Apicomplexa</taxon>
        <taxon>Conoidasida</taxon>
        <taxon>Coccidia</taxon>
        <taxon>Eucoccidiorida</taxon>
        <taxon>Eimeriorina</taxon>
        <taxon>Sarcocystidae</taxon>
        <taxon>Cystoisospora</taxon>
    </lineage>
</organism>
<evidence type="ECO:0000256" key="1">
    <source>
        <dbReference type="SAM" id="Phobius"/>
    </source>
</evidence>
<reference evidence="2 3" key="1">
    <citation type="journal article" date="2017" name="Int. J. Parasitol.">
        <title>The genome of the protozoan parasite Cystoisospora suis and a reverse vaccinology approach to identify vaccine candidates.</title>
        <authorList>
            <person name="Palmieri N."/>
            <person name="Shrestha A."/>
            <person name="Ruttkowski B."/>
            <person name="Beck T."/>
            <person name="Vogl C."/>
            <person name="Tomley F."/>
            <person name="Blake D.P."/>
            <person name="Joachim A."/>
        </authorList>
    </citation>
    <scope>NUCLEOTIDE SEQUENCE [LARGE SCALE GENOMIC DNA]</scope>
    <source>
        <strain evidence="2 3">Wien I</strain>
    </source>
</reference>
<proteinExistence type="predicted"/>
<evidence type="ECO:0000313" key="3">
    <source>
        <dbReference type="Proteomes" id="UP000221165"/>
    </source>
</evidence>
<accession>A0A2C6KIB0</accession>
<dbReference type="RefSeq" id="XP_067917964.1">
    <property type="nucleotide sequence ID" value="XM_068070062.1"/>
</dbReference>